<keyword evidence="6 11" id="KW-1133">Transmembrane helix</keyword>
<evidence type="ECO:0000256" key="8">
    <source>
        <dbReference type="ARBA" id="ARBA00023136"/>
    </source>
</evidence>
<evidence type="ECO:0000256" key="1">
    <source>
        <dbReference type="ARBA" id="ARBA00004651"/>
    </source>
</evidence>
<comment type="subcellular location">
    <subcellularLocation>
        <location evidence="1">Cell membrane</location>
        <topology evidence="1">Multi-pass membrane protein</topology>
    </subcellularLocation>
</comment>
<feature type="transmembrane region" description="Helical" evidence="11">
    <location>
        <begin position="43"/>
        <end position="63"/>
    </location>
</feature>
<protein>
    <submittedName>
        <fullName evidence="12">Unannotated protein</fullName>
    </submittedName>
</protein>
<feature type="transmembrane region" description="Helical" evidence="11">
    <location>
        <begin position="69"/>
        <end position="92"/>
    </location>
</feature>
<evidence type="ECO:0000256" key="9">
    <source>
        <dbReference type="ARBA" id="ARBA00035120"/>
    </source>
</evidence>
<comment type="similarity">
    <text evidence="9">Belongs to the fluoride channel Fluc/FEX (TC 1.A.43) family.</text>
</comment>
<dbReference type="EMBL" id="CAEZTU010000019">
    <property type="protein sequence ID" value="CAB4576825.1"/>
    <property type="molecule type" value="Genomic_DNA"/>
</dbReference>
<keyword evidence="3" id="KW-1003">Cell membrane</keyword>
<keyword evidence="4 11" id="KW-0812">Transmembrane</keyword>
<dbReference type="PANTHER" id="PTHR28259:SF16">
    <property type="entry name" value="FLUORIDE-SPECIFIC ION CHANNEL FLUC 2"/>
    <property type="match status" value="1"/>
</dbReference>
<keyword evidence="5" id="KW-0479">Metal-binding</keyword>
<evidence type="ECO:0000256" key="7">
    <source>
        <dbReference type="ARBA" id="ARBA00023065"/>
    </source>
</evidence>
<feature type="transmembrane region" description="Helical" evidence="11">
    <location>
        <begin position="6"/>
        <end position="23"/>
    </location>
</feature>
<dbReference type="GO" id="GO:0046872">
    <property type="term" value="F:metal ion binding"/>
    <property type="evidence" value="ECO:0007669"/>
    <property type="project" value="UniProtKB-KW"/>
</dbReference>
<evidence type="ECO:0000256" key="3">
    <source>
        <dbReference type="ARBA" id="ARBA00022475"/>
    </source>
</evidence>
<keyword evidence="7" id="KW-0406">Ion transport</keyword>
<evidence type="ECO:0000256" key="10">
    <source>
        <dbReference type="ARBA" id="ARBA00035585"/>
    </source>
</evidence>
<evidence type="ECO:0000256" key="2">
    <source>
        <dbReference type="ARBA" id="ARBA00022448"/>
    </source>
</evidence>
<evidence type="ECO:0000256" key="4">
    <source>
        <dbReference type="ARBA" id="ARBA00022692"/>
    </source>
</evidence>
<proteinExistence type="inferred from homology"/>
<sequence length="131" mass="14037">MNETVPTLFAVALGGALGSMLRFRLRFITSNAKIPMGTLPGNIIASFILGLVTALFADAFFAVQSWQSWFYPFLTIGLAGALSTFSSLALEMHQITKKHGWKKSVGYASLTFVTGLIALSLGIFMGTSVPV</sequence>
<reference evidence="12" key="1">
    <citation type="submission" date="2020-05" db="EMBL/GenBank/DDBJ databases">
        <authorList>
            <person name="Chiriac C."/>
            <person name="Salcher M."/>
            <person name="Ghai R."/>
            <person name="Kavagutti S V."/>
        </authorList>
    </citation>
    <scope>NUCLEOTIDE SEQUENCE</scope>
</reference>
<dbReference type="PANTHER" id="PTHR28259">
    <property type="entry name" value="FLUORIDE EXPORT PROTEIN 1-RELATED"/>
    <property type="match status" value="1"/>
</dbReference>
<feature type="transmembrane region" description="Helical" evidence="11">
    <location>
        <begin position="104"/>
        <end position="125"/>
    </location>
</feature>
<gene>
    <name evidence="12" type="ORF">UFOPK1740_00623</name>
</gene>
<dbReference type="GO" id="GO:0005886">
    <property type="term" value="C:plasma membrane"/>
    <property type="evidence" value="ECO:0007669"/>
    <property type="project" value="UniProtKB-SubCell"/>
</dbReference>
<organism evidence="12">
    <name type="scientific">freshwater metagenome</name>
    <dbReference type="NCBI Taxonomy" id="449393"/>
    <lineage>
        <taxon>unclassified sequences</taxon>
        <taxon>metagenomes</taxon>
        <taxon>ecological metagenomes</taxon>
    </lineage>
</organism>
<dbReference type="HAMAP" id="MF_00454">
    <property type="entry name" value="FluC"/>
    <property type="match status" value="1"/>
</dbReference>
<evidence type="ECO:0000256" key="11">
    <source>
        <dbReference type="SAM" id="Phobius"/>
    </source>
</evidence>
<accession>A0A6J6ENB0</accession>
<keyword evidence="2" id="KW-0813">Transport</keyword>
<name>A0A6J6ENB0_9ZZZZ</name>
<keyword evidence="8 11" id="KW-0472">Membrane</keyword>
<evidence type="ECO:0000256" key="6">
    <source>
        <dbReference type="ARBA" id="ARBA00022989"/>
    </source>
</evidence>
<comment type="catalytic activity">
    <reaction evidence="10">
        <text>fluoride(in) = fluoride(out)</text>
        <dbReference type="Rhea" id="RHEA:76159"/>
        <dbReference type="ChEBI" id="CHEBI:17051"/>
    </reaction>
    <physiologicalReaction direction="left-to-right" evidence="10">
        <dbReference type="Rhea" id="RHEA:76160"/>
    </physiologicalReaction>
</comment>
<dbReference type="Pfam" id="PF02537">
    <property type="entry name" value="CRCB"/>
    <property type="match status" value="1"/>
</dbReference>
<dbReference type="AlphaFoldDB" id="A0A6J6ENB0"/>
<evidence type="ECO:0000313" key="12">
    <source>
        <dbReference type="EMBL" id="CAB4576825.1"/>
    </source>
</evidence>
<dbReference type="InterPro" id="IPR003691">
    <property type="entry name" value="FluC"/>
</dbReference>
<dbReference type="GO" id="GO:1903425">
    <property type="term" value="F:fluoride transmembrane transporter activity"/>
    <property type="evidence" value="ECO:0007669"/>
    <property type="project" value="TreeGrafter"/>
</dbReference>
<evidence type="ECO:0000256" key="5">
    <source>
        <dbReference type="ARBA" id="ARBA00022723"/>
    </source>
</evidence>